<dbReference type="SMART" id="SM00966">
    <property type="entry name" value="SpoVT_AbrB"/>
    <property type="match status" value="1"/>
</dbReference>
<evidence type="ECO:0000259" key="1">
    <source>
        <dbReference type="SMART" id="SM00966"/>
    </source>
</evidence>
<sequence>MTTGKVSKWGNSLGVRLPSAIALQMGLTEGALLSISTDGYRIILSPKKPKYTLDELLENVTPEMQHDEYDWGEAVGEENW</sequence>
<reference evidence="2 3" key="1">
    <citation type="journal article" date="2020" name="ISME J.">
        <title>Comparative genomics reveals insights into cyanobacterial evolution and habitat adaptation.</title>
        <authorList>
            <person name="Chen M.Y."/>
            <person name="Teng W.K."/>
            <person name="Zhao L."/>
            <person name="Hu C.X."/>
            <person name="Zhou Y.K."/>
            <person name="Han B.P."/>
            <person name="Song L.R."/>
            <person name="Shu W.S."/>
        </authorList>
    </citation>
    <scope>NUCLEOTIDE SEQUENCE [LARGE SCALE GENOMIC DNA]</scope>
    <source>
        <strain evidence="2 3">FACHB-1370</strain>
    </source>
</reference>
<dbReference type="RefSeq" id="WP_190878026.1">
    <property type="nucleotide sequence ID" value="NZ_JACJSK010000010.1"/>
</dbReference>
<evidence type="ECO:0000313" key="3">
    <source>
        <dbReference type="Proteomes" id="UP000641954"/>
    </source>
</evidence>
<keyword evidence="3" id="KW-1185">Reference proteome</keyword>
<gene>
    <name evidence="2" type="ORF">H6G72_09270</name>
</gene>
<proteinExistence type="predicted"/>
<protein>
    <submittedName>
        <fullName evidence="2">AbrB/MazE/SpoVT family DNA-binding domain-containing protein</fullName>
    </submittedName>
</protein>
<comment type="caution">
    <text evidence="2">The sequence shown here is derived from an EMBL/GenBank/DDBJ whole genome shotgun (WGS) entry which is preliminary data.</text>
</comment>
<organism evidence="2 3">
    <name type="scientific">Planktothricoides raciborskii FACHB-1370</name>
    <dbReference type="NCBI Taxonomy" id="2949576"/>
    <lineage>
        <taxon>Bacteria</taxon>
        <taxon>Bacillati</taxon>
        <taxon>Cyanobacteriota</taxon>
        <taxon>Cyanophyceae</taxon>
        <taxon>Oscillatoriophycideae</taxon>
        <taxon>Oscillatoriales</taxon>
        <taxon>Oscillatoriaceae</taxon>
        <taxon>Planktothricoides</taxon>
    </lineage>
</organism>
<dbReference type="PANTHER" id="PTHR40516">
    <property type="entry name" value="ANTITOXIN CHPS-RELATED"/>
    <property type="match status" value="1"/>
</dbReference>
<dbReference type="Pfam" id="PF04014">
    <property type="entry name" value="MazE_antitoxin"/>
    <property type="match status" value="1"/>
</dbReference>
<dbReference type="Proteomes" id="UP000641954">
    <property type="component" value="Unassembled WGS sequence"/>
</dbReference>
<dbReference type="SUPFAM" id="SSF89447">
    <property type="entry name" value="AbrB/MazE/MraZ-like"/>
    <property type="match status" value="1"/>
</dbReference>
<dbReference type="InterPro" id="IPR039052">
    <property type="entry name" value="Antitox_PemI-like"/>
</dbReference>
<dbReference type="InterPro" id="IPR007159">
    <property type="entry name" value="SpoVT-AbrB_dom"/>
</dbReference>
<keyword evidence="2" id="KW-0238">DNA-binding</keyword>
<dbReference type="GO" id="GO:0003677">
    <property type="term" value="F:DNA binding"/>
    <property type="evidence" value="ECO:0007669"/>
    <property type="project" value="UniProtKB-KW"/>
</dbReference>
<accession>A0ABR8EAZ7</accession>
<dbReference type="EMBL" id="JACJSK010000010">
    <property type="protein sequence ID" value="MBD2544029.1"/>
    <property type="molecule type" value="Genomic_DNA"/>
</dbReference>
<dbReference type="InterPro" id="IPR037914">
    <property type="entry name" value="SpoVT-AbrB_sf"/>
</dbReference>
<evidence type="ECO:0000313" key="2">
    <source>
        <dbReference type="EMBL" id="MBD2544029.1"/>
    </source>
</evidence>
<feature type="domain" description="SpoVT-AbrB" evidence="1">
    <location>
        <begin position="7"/>
        <end position="52"/>
    </location>
</feature>
<dbReference type="Gene3D" id="2.10.260.10">
    <property type="match status" value="1"/>
</dbReference>
<dbReference type="PANTHER" id="PTHR40516:SF1">
    <property type="entry name" value="ANTITOXIN CHPS-RELATED"/>
    <property type="match status" value="1"/>
</dbReference>
<name>A0ABR8EAZ7_9CYAN</name>